<dbReference type="Proteomes" id="UP000245207">
    <property type="component" value="Unassembled WGS sequence"/>
</dbReference>
<proteinExistence type="predicted"/>
<dbReference type="InterPro" id="IPR011598">
    <property type="entry name" value="bHLH_dom"/>
</dbReference>
<dbReference type="FunFam" id="4.10.280.10:FF:000070">
    <property type="entry name" value="transcription factor bHLH30"/>
    <property type="match status" value="1"/>
</dbReference>
<reference evidence="8 9" key="1">
    <citation type="journal article" date="2018" name="Mol. Plant">
        <title>The genome of Artemisia annua provides insight into the evolution of Asteraceae family and artemisinin biosynthesis.</title>
        <authorList>
            <person name="Shen Q."/>
            <person name="Zhang L."/>
            <person name="Liao Z."/>
            <person name="Wang S."/>
            <person name="Yan T."/>
            <person name="Shi P."/>
            <person name="Liu M."/>
            <person name="Fu X."/>
            <person name="Pan Q."/>
            <person name="Wang Y."/>
            <person name="Lv Z."/>
            <person name="Lu X."/>
            <person name="Zhang F."/>
            <person name="Jiang W."/>
            <person name="Ma Y."/>
            <person name="Chen M."/>
            <person name="Hao X."/>
            <person name="Li L."/>
            <person name="Tang Y."/>
            <person name="Lv G."/>
            <person name="Zhou Y."/>
            <person name="Sun X."/>
            <person name="Brodelius P.E."/>
            <person name="Rose J.K.C."/>
            <person name="Tang K."/>
        </authorList>
    </citation>
    <scope>NUCLEOTIDE SEQUENCE [LARGE SCALE GENOMIC DNA]</scope>
    <source>
        <strain evidence="9">cv. Huhao1</strain>
        <tissue evidence="8">Leaf</tissue>
    </source>
</reference>
<dbReference type="GO" id="GO:0003700">
    <property type="term" value="F:DNA-binding transcription factor activity"/>
    <property type="evidence" value="ECO:0007669"/>
    <property type="project" value="InterPro"/>
</dbReference>
<feature type="compositionally biased region" description="Basic and acidic residues" evidence="6">
    <location>
        <begin position="217"/>
        <end position="243"/>
    </location>
</feature>
<dbReference type="InterPro" id="IPR045847">
    <property type="entry name" value="AIG1-like"/>
</dbReference>
<evidence type="ECO:0000256" key="5">
    <source>
        <dbReference type="ARBA" id="ARBA00023242"/>
    </source>
</evidence>
<protein>
    <submittedName>
        <fullName evidence="8">Myc-type, basic helix-loop-helix (BHLH) domain-containing protein</fullName>
    </submittedName>
</protein>
<sequence>MEEQARKKKNDSNKMLNTYVLEKDNSLNVGGKDRMEGHVVSNDVNKTDSVNGTNGKVDNDLATGSDVNKSKVAVVDKSKEQGNMEKCESVDEHDEIKKDDRKTYASATYDTKLDMSRKLFEVPTEVDENGYELGVGRVGYARVMVEVSAKKCLPDIIEMIYRNKNGGEICRKTVNVVYDWTPPRCSHCCVFGHSDKMCKVCESNEEPKDANNTVEVSAEKENKSEEGKENVEKKNDGFEEVRYKKNNGGNKGKGHNNNNGQRKNDGKQNVQQNQGVYQKKVNKEQGESSNSNKTTKSPVKSPVKAPLNNNNVPGTPNSRKAWKVQGEILEELKRSANKFAGLEVPDDTGCLGNNECSMDLKIGCWNIRGLSTTDKQNEVRKYIDDERLHMCGIIETQLKTKKLQKIGDSVFKNWSWVNNMRMCDKGCRIMLGWNSDIVNVNVIHYSKQSILCKVEIVTGNMALFCTIIYAANSGNERKDLCLLVLFDSMNAQGSVMDADFCSPESILSSSGICFGCAEFLIPQPPPPPPLSCYGGLFNRRLPLQFAYEGNPSADHHLRLLSETLGHVVQPGSGPFGLQAEMSKMTAQEIMDAKALAASKSHSEAERRRRERINNHLAKLRSLLPSTTKTDKASLLAEVIQHVKELKRQTSIIAEQCPVPTETDELTVDNASDKDGKLLIKASLCCEDRSDLLPDLIKTLKALRLRTLKAEITTLGGRVKNVLFITADEDHLNGNDDQQMVNYSINTIQEALKQVMEKTNGDDSGSVKRQRTNNINILEHHRSL</sequence>
<dbReference type="GO" id="GO:0003677">
    <property type="term" value="F:DNA binding"/>
    <property type="evidence" value="ECO:0007669"/>
    <property type="project" value="UniProtKB-KW"/>
</dbReference>
<dbReference type="Gene3D" id="3.60.10.10">
    <property type="entry name" value="Endonuclease/exonuclease/phosphatase"/>
    <property type="match status" value="1"/>
</dbReference>
<dbReference type="OrthoDB" id="71302at2759"/>
<dbReference type="InterPro" id="IPR036638">
    <property type="entry name" value="HLH_DNA-bd_sf"/>
</dbReference>
<dbReference type="Pfam" id="PF00010">
    <property type="entry name" value="HLH"/>
    <property type="match status" value="1"/>
</dbReference>
<dbReference type="EMBL" id="PKPP01002896">
    <property type="protein sequence ID" value="PWA72494.1"/>
    <property type="molecule type" value="Genomic_DNA"/>
</dbReference>
<feature type="region of interest" description="Disordered" evidence="6">
    <location>
        <begin position="208"/>
        <end position="319"/>
    </location>
</feature>
<accession>A0A2U1NG53</accession>
<dbReference type="PANTHER" id="PTHR45844:SF2">
    <property type="entry name" value="TRANSCRIPTION FACTOR BHLH30"/>
    <property type="match status" value="1"/>
</dbReference>
<evidence type="ECO:0000313" key="9">
    <source>
        <dbReference type="Proteomes" id="UP000245207"/>
    </source>
</evidence>
<keyword evidence="2" id="KW-0805">Transcription regulation</keyword>
<keyword evidence="4" id="KW-0804">Transcription</keyword>
<dbReference type="InterPro" id="IPR036691">
    <property type="entry name" value="Endo/exonu/phosph_ase_sf"/>
</dbReference>
<evidence type="ECO:0000256" key="1">
    <source>
        <dbReference type="ARBA" id="ARBA00004123"/>
    </source>
</evidence>
<feature type="compositionally biased region" description="Polar residues" evidence="6">
    <location>
        <begin position="307"/>
        <end position="318"/>
    </location>
</feature>
<keyword evidence="5" id="KW-0539">Nucleus</keyword>
<dbReference type="SUPFAM" id="SSF56219">
    <property type="entry name" value="DNase I-like"/>
    <property type="match status" value="1"/>
</dbReference>
<keyword evidence="3" id="KW-0238">DNA-binding</keyword>
<name>A0A2U1NG53_ARTAN</name>
<evidence type="ECO:0000256" key="3">
    <source>
        <dbReference type="ARBA" id="ARBA00023125"/>
    </source>
</evidence>
<feature type="domain" description="BHLH" evidence="7">
    <location>
        <begin position="596"/>
        <end position="645"/>
    </location>
</feature>
<dbReference type="CDD" id="cd11455">
    <property type="entry name" value="bHLH_AtAIG1_like"/>
    <property type="match status" value="1"/>
</dbReference>
<dbReference type="AlphaFoldDB" id="A0A2U1NG53"/>
<dbReference type="PROSITE" id="PS50888">
    <property type="entry name" value="BHLH"/>
    <property type="match status" value="1"/>
</dbReference>
<comment type="subcellular location">
    <subcellularLocation>
        <location evidence="1">Nucleus</location>
    </subcellularLocation>
</comment>
<feature type="region of interest" description="Disordered" evidence="6">
    <location>
        <begin position="42"/>
        <end position="65"/>
    </location>
</feature>
<dbReference type="SUPFAM" id="SSF47459">
    <property type="entry name" value="HLH, helix-loop-helix DNA-binding domain"/>
    <property type="match status" value="1"/>
</dbReference>
<evidence type="ECO:0000256" key="4">
    <source>
        <dbReference type="ARBA" id="ARBA00023163"/>
    </source>
</evidence>
<evidence type="ECO:0000259" key="7">
    <source>
        <dbReference type="PROSITE" id="PS50888"/>
    </source>
</evidence>
<dbReference type="GO" id="GO:0005634">
    <property type="term" value="C:nucleus"/>
    <property type="evidence" value="ECO:0007669"/>
    <property type="project" value="UniProtKB-SubCell"/>
</dbReference>
<dbReference type="STRING" id="35608.A0A2U1NG53"/>
<organism evidence="8 9">
    <name type="scientific">Artemisia annua</name>
    <name type="common">Sweet wormwood</name>
    <dbReference type="NCBI Taxonomy" id="35608"/>
    <lineage>
        <taxon>Eukaryota</taxon>
        <taxon>Viridiplantae</taxon>
        <taxon>Streptophyta</taxon>
        <taxon>Embryophyta</taxon>
        <taxon>Tracheophyta</taxon>
        <taxon>Spermatophyta</taxon>
        <taxon>Magnoliopsida</taxon>
        <taxon>eudicotyledons</taxon>
        <taxon>Gunneridae</taxon>
        <taxon>Pentapetalae</taxon>
        <taxon>asterids</taxon>
        <taxon>campanulids</taxon>
        <taxon>Asterales</taxon>
        <taxon>Asteraceae</taxon>
        <taxon>Asteroideae</taxon>
        <taxon>Anthemideae</taxon>
        <taxon>Artemisiinae</taxon>
        <taxon>Artemisia</taxon>
    </lineage>
</organism>
<dbReference type="Gene3D" id="4.10.280.10">
    <property type="entry name" value="Helix-loop-helix DNA-binding domain"/>
    <property type="match status" value="1"/>
</dbReference>
<evidence type="ECO:0000313" key="8">
    <source>
        <dbReference type="EMBL" id="PWA72494.1"/>
    </source>
</evidence>
<evidence type="ECO:0000256" key="2">
    <source>
        <dbReference type="ARBA" id="ARBA00023015"/>
    </source>
</evidence>
<dbReference type="SMART" id="SM00353">
    <property type="entry name" value="HLH"/>
    <property type="match status" value="1"/>
</dbReference>
<keyword evidence="9" id="KW-1185">Reference proteome</keyword>
<feature type="compositionally biased region" description="Polar residues" evidence="6">
    <location>
        <begin position="287"/>
        <end position="298"/>
    </location>
</feature>
<evidence type="ECO:0000256" key="6">
    <source>
        <dbReference type="SAM" id="MobiDB-lite"/>
    </source>
</evidence>
<dbReference type="PANTHER" id="PTHR45844">
    <property type="entry name" value="TRANSCRIPTION FACTOR BHLH30"/>
    <property type="match status" value="1"/>
</dbReference>
<dbReference type="GO" id="GO:0046983">
    <property type="term" value="F:protein dimerization activity"/>
    <property type="evidence" value="ECO:0007669"/>
    <property type="project" value="InterPro"/>
</dbReference>
<feature type="compositionally biased region" description="Polar residues" evidence="6">
    <location>
        <begin position="42"/>
        <end position="56"/>
    </location>
</feature>
<gene>
    <name evidence="8" type="ORF">CTI12_AA269960</name>
</gene>
<comment type="caution">
    <text evidence="8">The sequence shown here is derived from an EMBL/GenBank/DDBJ whole genome shotgun (WGS) entry which is preliminary data.</text>
</comment>